<reference evidence="1 2" key="1">
    <citation type="journal article" date="2015" name="Genome Announc.">
        <title>Expanding the biotechnology potential of lactobacilli through comparative genomics of 213 strains and associated genera.</title>
        <authorList>
            <person name="Sun Z."/>
            <person name="Harris H.M."/>
            <person name="McCann A."/>
            <person name="Guo C."/>
            <person name="Argimon S."/>
            <person name="Zhang W."/>
            <person name="Yang X."/>
            <person name="Jeffery I.B."/>
            <person name="Cooney J.C."/>
            <person name="Kagawa T.F."/>
            <person name="Liu W."/>
            <person name="Song Y."/>
            <person name="Salvetti E."/>
            <person name="Wrobel A."/>
            <person name="Rasinkangas P."/>
            <person name="Parkhill J."/>
            <person name="Rea M.C."/>
            <person name="O'Sullivan O."/>
            <person name="Ritari J."/>
            <person name="Douillard F.P."/>
            <person name="Paul Ross R."/>
            <person name="Yang R."/>
            <person name="Briner A.E."/>
            <person name="Felis G.E."/>
            <person name="de Vos W.M."/>
            <person name="Barrangou R."/>
            <person name="Klaenhammer T.R."/>
            <person name="Caufield P.W."/>
            <person name="Cui Y."/>
            <person name="Zhang H."/>
            <person name="O'Toole P.W."/>
        </authorList>
    </citation>
    <scope>NUCLEOTIDE SEQUENCE [LARGE SCALE GENOMIC DNA]</scope>
    <source>
        <strain evidence="1 2">DSM 20014</strain>
    </source>
</reference>
<sequence>MKIIGNTLENIHKFRHENIRDKRSGILPTKTALVNNPYAKLSLLYLDTNKTYYLADASSAIAHALRYSDGAIEITSWSATDLIGLKNSYAQPGFDNYFQMLVQNTAIAYATEHTETADDLES</sequence>
<name>A0A0R2JKC2_9LACO</name>
<accession>A0A0R2JKC2</accession>
<protein>
    <submittedName>
        <fullName evidence="1">Uncharacterized protein</fullName>
    </submittedName>
</protein>
<proteinExistence type="predicted"/>
<gene>
    <name evidence="1" type="ORF">IV67_GL001407</name>
</gene>
<comment type="caution">
    <text evidence="1">The sequence shown here is derived from an EMBL/GenBank/DDBJ whole genome shotgun (WGS) entry which is preliminary data.</text>
</comment>
<evidence type="ECO:0000313" key="2">
    <source>
        <dbReference type="Proteomes" id="UP000051673"/>
    </source>
</evidence>
<dbReference type="AlphaFoldDB" id="A0A0R2JKC2"/>
<evidence type="ECO:0000313" key="1">
    <source>
        <dbReference type="EMBL" id="KRN77707.1"/>
    </source>
</evidence>
<dbReference type="Proteomes" id="UP000051673">
    <property type="component" value="Unassembled WGS sequence"/>
</dbReference>
<dbReference type="OrthoDB" id="2146811at2"/>
<dbReference type="RefSeq" id="WP_057786323.1">
    <property type="nucleotide sequence ID" value="NZ_CBDALJ010000005.1"/>
</dbReference>
<keyword evidence="2" id="KW-1185">Reference proteome</keyword>
<dbReference type="PATRIC" id="fig|1620.3.peg.1423"/>
<dbReference type="EMBL" id="JQCD01000011">
    <property type="protein sequence ID" value="KRN77707.1"/>
    <property type="molecule type" value="Genomic_DNA"/>
</dbReference>
<organism evidence="1 2">
    <name type="scientific">Weissella minor</name>
    <dbReference type="NCBI Taxonomy" id="1620"/>
    <lineage>
        <taxon>Bacteria</taxon>
        <taxon>Bacillati</taxon>
        <taxon>Bacillota</taxon>
        <taxon>Bacilli</taxon>
        <taxon>Lactobacillales</taxon>
        <taxon>Lactobacillaceae</taxon>
        <taxon>Weissella</taxon>
    </lineage>
</organism>